<reference evidence="2" key="1">
    <citation type="submission" date="2016-11" db="EMBL/GenBank/DDBJ databases">
        <authorList>
            <person name="Jaros S."/>
            <person name="Januszkiewicz K."/>
            <person name="Wedrychowicz H."/>
        </authorList>
    </citation>
    <scope>NUCLEOTIDE SEQUENCE [LARGE SCALE GENOMIC DNA]</scope>
    <source>
        <strain evidence="2">DSM 7057</strain>
    </source>
</reference>
<sequence length="399" mass="45930">MPDSIKKIKFCIRINGVPCHTLNDLQQNFYLQDVIELYIQGILTRWLDNNGHKKELSALSEIDTVNDKVVLGQKLAEVLCPEFDKNSLSAALKALEYEAQLSRMAEIVPQGQNGWPDFIQLYHDSFEELLQLISERRADFEFLCHAAVCLVENYWQLVEGGIQNFLARMFDEAPCIFFPLLILGKFRDNGYGAVIREALAGHLNSCLSWAPGRPDSDVDCMLEELTKANKRQSKPKKIASDNDTRGHYLALSAVKKIIGGSFLFRDTCFSEFVDKLSTNNSNCTAKTFFHFVHDENLKDSVRKKDGYYCVTHDIINKFLVIYTRHNAHVSRCDYIKPNGLFPILSKIEFSLMYSCPLLAYIEIPEYLKEKIILPPYKDCTNNNFPYEAFKLFWRKNEIK</sequence>
<gene>
    <name evidence="1" type="ORF">SAMN02910291_00373</name>
</gene>
<comment type="caution">
    <text evidence="1">The sequence shown here is derived from an EMBL/GenBank/DDBJ whole genome shotgun (WGS) entry which is preliminary data.</text>
</comment>
<proteinExistence type="predicted"/>
<accession>A0AA94L181</accession>
<dbReference type="Proteomes" id="UP000182680">
    <property type="component" value="Unassembled WGS sequence"/>
</dbReference>
<dbReference type="EMBL" id="FPIW01000004">
    <property type="protein sequence ID" value="SFW20662.1"/>
    <property type="molecule type" value="Genomic_DNA"/>
</dbReference>
<evidence type="ECO:0000313" key="2">
    <source>
        <dbReference type="Proteomes" id="UP000182680"/>
    </source>
</evidence>
<evidence type="ECO:0000313" key="1">
    <source>
        <dbReference type="EMBL" id="SFW20662.1"/>
    </source>
</evidence>
<dbReference type="AlphaFoldDB" id="A0AA94L181"/>
<dbReference type="RefSeq" id="WP_072311196.1">
    <property type="nucleotide sequence ID" value="NZ_FPIW01000004.1"/>
</dbReference>
<organism evidence="1 2">
    <name type="scientific">Desulfovibrio desulfuricans</name>
    <dbReference type="NCBI Taxonomy" id="876"/>
    <lineage>
        <taxon>Bacteria</taxon>
        <taxon>Pseudomonadati</taxon>
        <taxon>Thermodesulfobacteriota</taxon>
        <taxon>Desulfovibrionia</taxon>
        <taxon>Desulfovibrionales</taxon>
        <taxon>Desulfovibrionaceae</taxon>
        <taxon>Desulfovibrio</taxon>
    </lineage>
</organism>
<name>A0AA94L181_DESDE</name>
<protein>
    <submittedName>
        <fullName evidence="1">Uncharacterized protein</fullName>
    </submittedName>
</protein>